<dbReference type="InterPro" id="IPR020479">
    <property type="entry name" value="HD_metazoa"/>
</dbReference>
<name>A0A814MPY3_9BILA</name>
<evidence type="ECO:0000256" key="6">
    <source>
        <dbReference type="PROSITE-ProRule" id="PRU00108"/>
    </source>
</evidence>
<dbReference type="PANTHER" id="PTHR24332:SF9">
    <property type="entry name" value="HOMEOTIC PROTEIN CAUDAL"/>
    <property type="match status" value="1"/>
</dbReference>
<feature type="DNA-binding region" description="Homeobox" evidence="6">
    <location>
        <begin position="241"/>
        <end position="300"/>
    </location>
</feature>
<evidence type="ECO:0000256" key="4">
    <source>
        <dbReference type="ARBA" id="ARBA00023155"/>
    </source>
</evidence>
<evidence type="ECO:0000256" key="8">
    <source>
        <dbReference type="SAM" id="MobiDB-lite"/>
    </source>
</evidence>
<comment type="subcellular location">
    <subcellularLocation>
        <location evidence="1 6 7">Nucleus</location>
    </subcellularLocation>
</comment>
<dbReference type="Proteomes" id="UP000663889">
    <property type="component" value="Unassembled WGS sequence"/>
</dbReference>
<protein>
    <recommendedName>
        <fullName evidence="9">Homeobox domain-containing protein</fullName>
    </recommendedName>
</protein>
<evidence type="ECO:0000313" key="11">
    <source>
        <dbReference type="EMBL" id="CAF3877313.1"/>
    </source>
</evidence>
<organism evidence="10 12">
    <name type="scientific">Rotaria sordida</name>
    <dbReference type="NCBI Taxonomy" id="392033"/>
    <lineage>
        <taxon>Eukaryota</taxon>
        <taxon>Metazoa</taxon>
        <taxon>Spiralia</taxon>
        <taxon>Gnathifera</taxon>
        <taxon>Rotifera</taxon>
        <taxon>Eurotatoria</taxon>
        <taxon>Bdelloidea</taxon>
        <taxon>Philodinida</taxon>
        <taxon>Philodinidae</taxon>
        <taxon>Rotaria</taxon>
    </lineage>
</organism>
<evidence type="ECO:0000256" key="3">
    <source>
        <dbReference type="ARBA" id="ARBA00023125"/>
    </source>
</evidence>
<accession>A0A814MPY3</accession>
<dbReference type="GO" id="GO:0009887">
    <property type="term" value="P:animal organ morphogenesis"/>
    <property type="evidence" value="ECO:0007669"/>
    <property type="project" value="TreeGrafter"/>
</dbReference>
<dbReference type="PROSITE" id="PS00027">
    <property type="entry name" value="HOMEOBOX_1"/>
    <property type="match status" value="1"/>
</dbReference>
<dbReference type="InterPro" id="IPR017970">
    <property type="entry name" value="Homeobox_CS"/>
</dbReference>
<dbReference type="Gene3D" id="1.10.10.60">
    <property type="entry name" value="Homeodomain-like"/>
    <property type="match status" value="1"/>
</dbReference>
<dbReference type="GO" id="GO:0009948">
    <property type="term" value="P:anterior/posterior axis specification"/>
    <property type="evidence" value="ECO:0007669"/>
    <property type="project" value="TreeGrafter"/>
</dbReference>
<feature type="compositionally biased region" description="Polar residues" evidence="8">
    <location>
        <begin position="307"/>
        <end position="318"/>
    </location>
</feature>
<dbReference type="GO" id="GO:0005634">
    <property type="term" value="C:nucleus"/>
    <property type="evidence" value="ECO:0007669"/>
    <property type="project" value="UniProtKB-SubCell"/>
</dbReference>
<dbReference type="GO" id="GO:0000977">
    <property type="term" value="F:RNA polymerase II transcription regulatory region sequence-specific DNA binding"/>
    <property type="evidence" value="ECO:0007669"/>
    <property type="project" value="TreeGrafter"/>
</dbReference>
<dbReference type="GO" id="GO:0000981">
    <property type="term" value="F:DNA-binding transcription factor activity, RNA polymerase II-specific"/>
    <property type="evidence" value="ECO:0007669"/>
    <property type="project" value="InterPro"/>
</dbReference>
<dbReference type="PRINTS" id="PR00024">
    <property type="entry name" value="HOMEOBOX"/>
</dbReference>
<dbReference type="AlphaFoldDB" id="A0A814MPY3"/>
<evidence type="ECO:0000256" key="1">
    <source>
        <dbReference type="ARBA" id="ARBA00004123"/>
    </source>
</evidence>
<dbReference type="SMART" id="SM00389">
    <property type="entry name" value="HOX"/>
    <property type="match status" value="1"/>
</dbReference>
<dbReference type="InterPro" id="IPR009057">
    <property type="entry name" value="Homeodomain-like_sf"/>
</dbReference>
<proteinExistence type="inferred from homology"/>
<dbReference type="CDD" id="cd00086">
    <property type="entry name" value="homeodomain"/>
    <property type="match status" value="1"/>
</dbReference>
<feature type="compositionally biased region" description="Low complexity" evidence="8">
    <location>
        <begin position="206"/>
        <end position="224"/>
    </location>
</feature>
<dbReference type="InterPro" id="IPR047152">
    <property type="entry name" value="Caudal_homeobox"/>
</dbReference>
<evidence type="ECO:0000256" key="7">
    <source>
        <dbReference type="RuleBase" id="RU000682"/>
    </source>
</evidence>
<comment type="similarity">
    <text evidence="2">Belongs to the Caudal homeobox family.</text>
</comment>
<feature type="domain" description="Homeobox" evidence="9">
    <location>
        <begin position="239"/>
        <end position="299"/>
    </location>
</feature>
<evidence type="ECO:0000313" key="10">
    <source>
        <dbReference type="EMBL" id="CAF1082407.1"/>
    </source>
</evidence>
<gene>
    <name evidence="11" type="ORF">FNK824_LOCUS19350</name>
    <name evidence="10" type="ORF">SEV965_LOCUS14921</name>
</gene>
<dbReference type="SUPFAM" id="SSF46689">
    <property type="entry name" value="Homeodomain-like"/>
    <property type="match status" value="1"/>
</dbReference>
<comment type="caution">
    <text evidence="10">The sequence shown here is derived from an EMBL/GenBank/DDBJ whole genome shotgun (WGS) entry which is preliminary data.</text>
</comment>
<dbReference type="Proteomes" id="UP000663874">
    <property type="component" value="Unassembled WGS sequence"/>
</dbReference>
<dbReference type="EMBL" id="CAJNOU010000763">
    <property type="protein sequence ID" value="CAF1082407.1"/>
    <property type="molecule type" value="Genomic_DNA"/>
</dbReference>
<dbReference type="PANTHER" id="PTHR24332">
    <property type="entry name" value="HOMEOBOX PROTEIN CDX"/>
    <property type="match status" value="1"/>
</dbReference>
<feature type="region of interest" description="Disordered" evidence="8">
    <location>
        <begin position="298"/>
        <end position="335"/>
    </location>
</feature>
<feature type="compositionally biased region" description="Pro residues" evidence="8">
    <location>
        <begin position="116"/>
        <end position="125"/>
    </location>
</feature>
<keyword evidence="4 6" id="KW-0371">Homeobox</keyword>
<evidence type="ECO:0000256" key="5">
    <source>
        <dbReference type="ARBA" id="ARBA00023242"/>
    </source>
</evidence>
<evidence type="ECO:0000256" key="2">
    <source>
        <dbReference type="ARBA" id="ARBA00010341"/>
    </source>
</evidence>
<evidence type="ECO:0000313" key="12">
    <source>
        <dbReference type="Proteomes" id="UP000663889"/>
    </source>
</evidence>
<evidence type="ECO:0000259" key="9">
    <source>
        <dbReference type="PROSITE" id="PS50071"/>
    </source>
</evidence>
<keyword evidence="5 6" id="KW-0539">Nucleus</keyword>
<reference evidence="10" key="1">
    <citation type="submission" date="2021-02" db="EMBL/GenBank/DDBJ databases">
        <authorList>
            <person name="Nowell W R."/>
        </authorList>
    </citation>
    <scope>NUCLEOTIDE SEQUENCE</scope>
</reference>
<feature type="region of interest" description="Disordered" evidence="8">
    <location>
        <begin position="204"/>
        <end position="243"/>
    </location>
</feature>
<dbReference type="EMBL" id="CAJOBE010003384">
    <property type="protein sequence ID" value="CAF3877313.1"/>
    <property type="molecule type" value="Genomic_DNA"/>
</dbReference>
<dbReference type="PROSITE" id="PS50071">
    <property type="entry name" value="HOMEOBOX_2"/>
    <property type="match status" value="1"/>
</dbReference>
<dbReference type="GO" id="GO:0030154">
    <property type="term" value="P:cell differentiation"/>
    <property type="evidence" value="ECO:0007669"/>
    <property type="project" value="TreeGrafter"/>
</dbReference>
<dbReference type="InterPro" id="IPR001356">
    <property type="entry name" value="HD"/>
</dbReference>
<keyword evidence="3 6" id="KW-0238">DNA-binding</keyword>
<dbReference type="Pfam" id="PF00046">
    <property type="entry name" value="Homeodomain"/>
    <property type="match status" value="1"/>
</dbReference>
<sequence length="335" mass="38501">MNTNYPSIISVDHESNPRLYETSYNNYSPYTDYTTASKLEAFDYNYWPGTPTTHNILTIPSTTTNQIIDQIQISPSTNQTIETLVPGSTVHLSQINSTATISATHHHHHIHQHLYPVPPPPPPPSSSNDSSNWLTSTEYQSPNNYRHYTYTNNNFYDQPQWTTPASSSSSSLVPIKFESSYSPSSYFESSHNIEQSLCDSKEESSYSKCQEQQQQQQSNWFKSQLTPTPPKNPANGKTRTRDKYRIVYTDRQRYELENEFTLSKYISIPRKAALSSALALSERQIKIWFQNRRAKERKLSKKRQEICSRQLNNSTDADSPSDGGFESPTYYQNYV</sequence>
<feature type="region of interest" description="Disordered" evidence="8">
    <location>
        <begin position="106"/>
        <end position="138"/>
    </location>
</feature>